<dbReference type="SUPFAM" id="SSF57756">
    <property type="entry name" value="Retrovirus zinc finger-like domains"/>
    <property type="match status" value="1"/>
</dbReference>
<dbReference type="SUPFAM" id="SSF50630">
    <property type="entry name" value="Acid proteases"/>
    <property type="match status" value="1"/>
</dbReference>
<dbReference type="OrthoDB" id="1731887at2759"/>
<keyword evidence="4" id="KW-0808">Transferase</keyword>
<keyword evidence="4" id="KW-0695">RNA-directed DNA polymerase</keyword>
<feature type="domain" description="CCHC-type" evidence="3">
    <location>
        <begin position="326"/>
        <end position="341"/>
    </location>
</feature>
<protein>
    <submittedName>
        <fullName evidence="4">Reverse transcriptase domain-containing protein</fullName>
    </submittedName>
</protein>
<dbReference type="STRING" id="35608.A0A2U1L8B6"/>
<proteinExistence type="predicted"/>
<dbReference type="Pfam" id="PF00098">
    <property type="entry name" value="zf-CCHC"/>
    <property type="match status" value="1"/>
</dbReference>
<keyword evidence="1" id="KW-0479">Metal-binding</keyword>
<feature type="compositionally biased region" description="Basic and acidic residues" evidence="2">
    <location>
        <begin position="368"/>
        <end position="378"/>
    </location>
</feature>
<evidence type="ECO:0000313" key="5">
    <source>
        <dbReference type="Proteomes" id="UP000245207"/>
    </source>
</evidence>
<reference evidence="4 5" key="1">
    <citation type="journal article" date="2018" name="Mol. Plant">
        <title>The genome of Artemisia annua provides insight into the evolution of Asteraceae family and artemisinin biosynthesis.</title>
        <authorList>
            <person name="Shen Q."/>
            <person name="Zhang L."/>
            <person name="Liao Z."/>
            <person name="Wang S."/>
            <person name="Yan T."/>
            <person name="Shi P."/>
            <person name="Liu M."/>
            <person name="Fu X."/>
            <person name="Pan Q."/>
            <person name="Wang Y."/>
            <person name="Lv Z."/>
            <person name="Lu X."/>
            <person name="Zhang F."/>
            <person name="Jiang W."/>
            <person name="Ma Y."/>
            <person name="Chen M."/>
            <person name="Hao X."/>
            <person name="Li L."/>
            <person name="Tang Y."/>
            <person name="Lv G."/>
            <person name="Zhou Y."/>
            <person name="Sun X."/>
            <person name="Brodelius P.E."/>
            <person name="Rose J.K.C."/>
            <person name="Tang K."/>
        </authorList>
    </citation>
    <scope>NUCLEOTIDE SEQUENCE [LARGE SCALE GENOMIC DNA]</scope>
    <source>
        <strain evidence="5">cv. Huhao1</strain>
        <tissue evidence="4">Leaf</tissue>
    </source>
</reference>
<gene>
    <name evidence="4" type="ORF">CTI12_AA391730</name>
</gene>
<dbReference type="Proteomes" id="UP000245207">
    <property type="component" value="Unassembled WGS sequence"/>
</dbReference>
<dbReference type="InterPro" id="IPR021109">
    <property type="entry name" value="Peptidase_aspartic_dom_sf"/>
</dbReference>
<feature type="region of interest" description="Disordered" evidence="2">
    <location>
        <begin position="357"/>
        <end position="403"/>
    </location>
</feature>
<dbReference type="PANTHER" id="PTHR15503">
    <property type="entry name" value="LDOC1 RELATED"/>
    <property type="match status" value="1"/>
</dbReference>
<dbReference type="GO" id="GO:0008270">
    <property type="term" value="F:zinc ion binding"/>
    <property type="evidence" value="ECO:0007669"/>
    <property type="project" value="UniProtKB-KW"/>
</dbReference>
<dbReference type="Pfam" id="PF08284">
    <property type="entry name" value="RVP_2"/>
    <property type="match status" value="1"/>
</dbReference>
<dbReference type="PANTHER" id="PTHR15503:SF42">
    <property type="entry name" value="ZINC FINGER, CCHC-TYPE, RETROTRANSPOSON GAG DOMAIN, ASPARTIC PEPTIDASE DOMAIN PROTEIN-RELATED"/>
    <property type="match status" value="1"/>
</dbReference>
<dbReference type="PROSITE" id="PS50158">
    <property type="entry name" value="ZF_CCHC"/>
    <property type="match status" value="1"/>
</dbReference>
<accession>A0A2U1L8B6</accession>
<keyword evidence="1" id="KW-0863">Zinc-finger</keyword>
<comment type="caution">
    <text evidence="4">The sequence shown here is derived from an EMBL/GenBank/DDBJ whole genome shotgun (WGS) entry which is preliminary data.</text>
</comment>
<dbReference type="GO" id="GO:0003676">
    <property type="term" value="F:nucleic acid binding"/>
    <property type="evidence" value="ECO:0007669"/>
    <property type="project" value="InterPro"/>
</dbReference>
<evidence type="ECO:0000256" key="2">
    <source>
        <dbReference type="SAM" id="MobiDB-lite"/>
    </source>
</evidence>
<feature type="region of interest" description="Disordered" evidence="2">
    <location>
        <begin position="265"/>
        <end position="302"/>
    </location>
</feature>
<dbReference type="AlphaFoldDB" id="A0A2U1L8B6"/>
<name>A0A2U1L8B6_ARTAN</name>
<sequence length="636" mass="73069">MAERPPESSEWPSRVDIPEQDDRESSPDPAETDEHDNAPISDAMAKQIRGMISQEIAKAQEAAIPYYRERLSKIIAQTITTELDQKLAARVAPPKEVTYTNFSACKPPTYSGEQDPFKCHRWIQDVEGAFATSKCPEDRWVNFAINLLHDRAKSWWNWTISSKTPEIARSMTWKEFKELLFQKFAPEAELNKIRRDFLGTHQTTESVHDFNMTFLDRAHFLPEYANDERLLMKHYVDMLRKDIRQFISARDWKNMDQLMNAALEREQETKKEEEIPPKRKMEQASSSRKKVKPNEAYPSTGGKSFPQCANCKRYHPGECRAGSRTCYRCGEPGHISKDCPKPVQVCRICYDPNHMTESCPNSFPPRQQEPRRNTDRRGTTSTSRPSGAPSLPAVQRPHRPPARVHQLTVDEAKEAYDVVTGTFFVNLLPARVLFDSGADRSFVSERFSRRFSVPISQLNPPLDVEIANNKVIHVTDVFQKCEIEIDNEKYLINLILIPIGELDVVIGMDWLGMNEAIIVCRHKLVRLRTPSGGETIIYGDRKKANLAICTYARAKKHLARGFVLWNLLYYPLTWSSVSVEEGWFGHLVMCTVYTTTFSKSKAHTRVKRFFTHHLVTYTHKRFSFVKSSNGLHIGTL</sequence>
<dbReference type="Gene3D" id="4.10.60.10">
    <property type="entry name" value="Zinc finger, CCHC-type"/>
    <property type="match status" value="1"/>
</dbReference>
<dbReference type="InterPro" id="IPR036875">
    <property type="entry name" value="Znf_CCHC_sf"/>
</dbReference>
<dbReference type="EMBL" id="PKPP01010854">
    <property type="protein sequence ID" value="PWA45265.1"/>
    <property type="molecule type" value="Genomic_DNA"/>
</dbReference>
<dbReference type="InterPro" id="IPR001878">
    <property type="entry name" value="Znf_CCHC"/>
</dbReference>
<feature type="region of interest" description="Disordered" evidence="2">
    <location>
        <begin position="1"/>
        <end position="39"/>
    </location>
</feature>
<feature type="compositionally biased region" description="Basic and acidic residues" evidence="2">
    <location>
        <begin position="265"/>
        <end position="282"/>
    </location>
</feature>
<keyword evidence="1" id="KW-0862">Zinc</keyword>
<evidence type="ECO:0000313" key="4">
    <source>
        <dbReference type="EMBL" id="PWA45265.1"/>
    </source>
</evidence>
<keyword evidence="5" id="KW-1185">Reference proteome</keyword>
<evidence type="ECO:0000256" key="1">
    <source>
        <dbReference type="PROSITE-ProRule" id="PRU00047"/>
    </source>
</evidence>
<dbReference type="Gene3D" id="2.40.70.10">
    <property type="entry name" value="Acid Proteases"/>
    <property type="match status" value="1"/>
</dbReference>
<dbReference type="SMART" id="SM00343">
    <property type="entry name" value="ZnF_C2HC"/>
    <property type="match status" value="2"/>
</dbReference>
<dbReference type="Pfam" id="PF19259">
    <property type="entry name" value="Ty3_capsid"/>
    <property type="match status" value="1"/>
</dbReference>
<dbReference type="InterPro" id="IPR032567">
    <property type="entry name" value="RTL1-rel"/>
</dbReference>
<keyword evidence="4" id="KW-0548">Nucleotidyltransferase</keyword>
<dbReference type="GO" id="GO:0003964">
    <property type="term" value="F:RNA-directed DNA polymerase activity"/>
    <property type="evidence" value="ECO:0007669"/>
    <property type="project" value="UniProtKB-KW"/>
</dbReference>
<organism evidence="4 5">
    <name type="scientific">Artemisia annua</name>
    <name type="common">Sweet wormwood</name>
    <dbReference type="NCBI Taxonomy" id="35608"/>
    <lineage>
        <taxon>Eukaryota</taxon>
        <taxon>Viridiplantae</taxon>
        <taxon>Streptophyta</taxon>
        <taxon>Embryophyta</taxon>
        <taxon>Tracheophyta</taxon>
        <taxon>Spermatophyta</taxon>
        <taxon>Magnoliopsida</taxon>
        <taxon>eudicotyledons</taxon>
        <taxon>Gunneridae</taxon>
        <taxon>Pentapetalae</taxon>
        <taxon>asterids</taxon>
        <taxon>campanulids</taxon>
        <taxon>Asterales</taxon>
        <taxon>Asteraceae</taxon>
        <taxon>Asteroideae</taxon>
        <taxon>Anthemideae</taxon>
        <taxon>Artemisiinae</taxon>
        <taxon>Artemisia</taxon>
    </lineage>
</organism>
<evidence type="ECO:0000259" key="3">
    <source>
        <dbReference type="PROSITE" id="PS50158"/>
    </source>
</evidence>
<dbReference type="CDD" id="cd00303">
    <property type="entry name" value="retropepsin_like"/>
    <property type="match status" value="1"/>
</dbReference>
<dbReference type="InterPro" id="IPR045358">
    <property type="entry name" value="Ty3_capsid"/>
</dbReference>